<name>A0A673KEN9_9TELE</name>
<evidence type="ECO:0000313" key="5">
    <source>
        <dbReference type="Ensembl" id="ENSSRHP00000062921.1"/>
    </source>
</evidence>
<keyword evidence="4" id="KW-0949">S-adenosyl-L-methionine</keyword>
<dbReference type="AlphaFoldDB" id="A0A673KEN9"/>
<dbReference type="Ensembl" id="ENSSRHT00000064666.1">
    <property type="protein sequence ID" value="ENSSRHP00000062921.1"/>
    <property type="gene ID" value="ENSSRHG00000031362.1"/>
</dbReference>
<dbReference type="Proteomes" id="UP000472270">
    <property type="component" value="Unassembled WGS sequence"/>
</dbReference>
<dbReference type="GO" id="GO:0032259">
    <property type="term" value="P:methylation"/>
    <property type="evidence" value="ECO:0007669"/>
    <property type="project" value="UniProtKB-KW"/>
</dbReference>
<dbReference type="GO" id="GO:0016279">
    <property type="term" value="F:protein-lysine N-methyltransferase activity"/>
    <property type="evidence" value="ECO:0007669"/>
    <property type="project" value="InterPro"/>
</dbReference>
<evidence type="ECO:0008006" key="7">
    <source>
        <dbReference type="Google" id="ProtNLM"/>
    </source>
</evidence>
<evidence type="ECO:0000256" key="2">
    <source>
        <dbReference type="ARBA" id="ARBA00022603"/>
    </source>
</evidence>
<sequence length="218" mass="24802">MEDCIEVILEEHSSRWLSHQQSGPNVTLLIRSAFAGVYRLWAMFCMPGLRIPFRLKVWYDILPGAISTKEQTLNVIKLLEGRRGYLADLGSGDGRLHRLQCTGFEINSILLACSRSKAWWCGVHTDIHFVKQDFWKTDLSKYRNVTVFLAPAVMGVLEEKLLKELPEDARVIVYRFPFPHCCTAGSGLNQVWAYDVHTAREPSRTSPITSLNQPTGHQ</sequence>
<keyword evidence="3" id="KW-0808">Transferase</keyword>
<evidence type="ECO:0000256" key="1">
    <source>
        <dbReference type="ARBA" id="ARBA00010633"/>
    </source>
</evidence>
<dbReference type="SUPFAM" id="SSF53335">
    <property type="entry name" value="S-adenosyl-L-methionine-dependent methyltransferases"/>
    <property type="match status" value="1"/>
</dbReference>
<accession>A0A673KEN9</accession>
<dbReference type="InterPro" id="IPR029063">
    <property type="entry name" value="SAM-dependent_MTases_sf"/>
</dbReference>
<dbReference type="PANTHER" id="PTHR13610:SF18">
    <property type="entry name" value="SI:DKEY-190G11.3"/>
    <property type="match status" value="1"/>
</dbReference>
<reference evidence="5" key="1">
    <citation type="submission" date="2025-08" db="UniProtKB">
        <authorList>
            <consortium name="Ensembl"/>
        </authorList>
    </citation>
    <scope>IDENTIFICATION</scope>
</reference>
<keyword evidence="2" id="KW-0489">Methyltransferase</keyword>
<proteinExistence type="inferred from homology"/>
<dbReference type="InterPro" id="IPR026170">
    <property type="entry name" value="FAM173A/B"/>
</dbReference>
<dbReference type="GO" id="GO:0005739">
    <property type="term" value="C:mitochondrion"/>
    <property type="evidence" value="ECO:0007669"/>
    <property type="project" value="TreeGrafter"/>
</dbReference>
<keyword evidence="6" id="KW-1185">Reference proteome</keyword>
<reference evidence="5" key="2">
    <citation type="submission" date="2025-09" db="UniProtKB">
        <authorList>
            <consortium name="Ensembl"/>
        </authorList>
    </citation>
    <scope>IDENTIFICATION</scope>
</reference>
<dbReference type="GO" id="GO:1905706">
    <property type="term" value="P:regulation of mitochondrial ATP synthesis coupled proton transport"/>
    <property type="evidence" value="ECO:0007669"/>
    <property type="project" value="TreeGrafter"/>
</dbReference>
<evidence type="ECO:0000313" key="6">
    <source>
        <dbReference type="Proteomes" id="UP000472270"/>
    </source>
</evidence>
<protein>
    <recommendedName>
        <fullName evidence="7">Adenine nucleotide translocase lysine methyltransferase</fullName>
    </recommendedName>
</protein>
<evidence type="ECO:0000256" key="4">
    <source>
        <dbReference type="ARBA" id="ARBA00022691"/>
    </source>
</evidence>
<dbReference type="Gene3D" id="3.40.50.150">
    <property type="entry name" value="Vaccinia Virus protein VP39"/>
    <property type="match status" value="1"/>
</dbReference>
<evidence type="ECO:0000256" key="3">
    <source>
        <dbReference type="ARBA" id="ARBA00022679"/>
    </source>
</evidence>
<organism evidence="5 6">
    <name type="scientific">Sinocyclocheilus rhinocerous</name>
    <dbReference type="NCBI Taxonomy" id="307959"/>
    <lineage>
        <taxon>Eukaryota</taxon>
        <taxon>Metazoa</taxon>
        <taxon>Chordata</taxon>
        <taxon>Craniata</taxon>
        <taxon>Vertebrata</taxon>
        <taxon>Euteleostomi</taxon>
        <taxon>Actinopterygii</taxon>
        <taxon>Neopterygii</taxon>
        <taxon>Teleostei</taxon>
        <taxon>Ostariophysi</taxon>
        <taxon>Cypriniformes</taxon>
        <taxon>Cyprinidae</taxon>
        <taxon>Cyprininae</taxon>
        <taxon>Sinocyclocheilus</taxon>
    </lineage>
</organism>
<comment type="similarity">
    <text evidence="1">Belongs to the ANT/ATPSC lysine N-methyltransferase family.</text>
</comment>
<dbReference type="PANTHER" id="PTHR13610">
    <property type="entry name" value="METHYLTRANSFERASE DOMAIN-CONTAINING PROTEIN"/>
    <property type="match status" value="1"/>
</dbReference>